<protein>
    <submittedName>
        <fullName evidence="1">Uncharacterized protein</fullName>
    </submittedName>
</protein>
<sequence length="614" mass="70941">MTIIFSRDTTTLIEGYFKQNQISVSNNNEDIEIIITSVTRIFKTVRKQHGKEVHILQLTFGKEGSILIYRKDDNEDAADIKFVLILNPLLNIPELRNEITSLLSNYLDDLEAITEDAVIDLLLLFEQKESKVFPTSFLDYLPLSINPIFFLAENQLGKSKLVEPNLPLFSVNHPILKIFNSVLLNKHPVINIHFEELIEINMEEKIRLQYNFALLLIKINMQELGLKLLESLLNTPLYYINQLTRCLFAYNLISIDSSFAKTLVTEVDESFMLKLSPSTRVIFHTLKGQIFEQEKMFKESYLQYSTAISLSTSISDVMQHLAFAYLGIGNIMSTINDFEKAIFSFSIASSIFDYLGEKQIKNTVQSNIEKVKLIQAKNYLAAVMMSLNEEKYEQAVFFLRKSISLFAKILLEISTPYLSEVSREIKGILSSFKNRLYFDESFKNYEQKLILKFEELLRITSILKKEHLTETIHKQLTVLSKPEQIILKQLLFIYEDGRLMYSYSPSDKTGFEKDFIFAGVLSAIQMLLSEALETENFFNIDAGNVKLFIKRGRFASIICIVNVVNEQVKSFIDNLMTRFESEFTEAIKDWEGDLKRFRSLEKIIEDLLLSKIAQ</sequence>
<name>A0A9Y1BQ83_9ARCH</name>
<dbReference type="Proteomes" id="UP001200513">
    <property type="component" value="Chromosome"/>
</dbReference>
<dbReference type="AlphaFoldDB" id="A0A9Y1BQ83"/>
<dbReference type="SUPFAM" id="SSF48452">
    <property type="entry name" value="TPR-like"/>
    <property type="match status" value="1"/>
</dbReference>
<proteinExistence type="predicted"/>
<accession>A0A9Y1BQ83</accession>
<organism evidence="1">
    <name type="scientific">Candidatus Heimdallarchaeum endolithica</name>
    <dbReference type="NCBI Taxonomy" id="2876572"/>
    <lineage>
        <taxon>Archaea</taxon>
        <taxon>Promethearchaeati</taxon>
        <taxon>Candidatus Heimdallarchaeota</taxon>
        <taxon>Candidatus Heimdallarchaeia (ex Rinke et al. 2021) (nom. nud.)</taxon>
        <taxon>Candidatus Heimdallarchaeales</taxon>
        <taxon>Candidatus Heimdallarchaeaceae</taxon>
        <taxon>Candidatus Heimdallarchaeum</taxon>
    </lineage>
</organism>
<dbReference type="Gene3D" id="1.25.40.10">
    <property type="entry name" value="Tetratricopeptide repeat domain"/>
    <property type="match status" value="1"/>
</dbReference>
<gene>
    <name evidence="1" type="ORF">K9W46_12650</name>
</gene>
<dbReference type="InterPro" id="IPR011990">
    <property type="entry name" value="TPR-like_helical_dom_sf"/>
</dbReference>
<reference evidence="1" key="1">
    <citation type="journal article" date="2022" name="Nat. Microbiol.">
        <title>Unique mobile elements and scalable gene flow at the prokaryote-eukaryote boundary revealed by circularized Asgard archaea genomes.</title>
        <authorList>
            <person name="Wu F."/>
            <person name="Speth D.R."/>
            <person name="Philosof A."/>
            <person name="Cremiere A."/>
            <person name="Narayanan A."/>
            <person name="Barco R.A."/>
            <person name="Connon S.A."/>
            <person name="Amend J.P."/>
            <person name="Antoshechkin I.A."/>
            <person name="Orphan V.J."/>
        </authorList>
    </citation>
    <scope>NUCLEOTIDE SEQUENCE</scope>
    <source>
        <strain evidence="1">PR6</strain>
    </source>
</reference>
<evidence type="ECO:0000313" key="1">
    <source>
        <dbReference type="EMBL" id="UJG43208.1"/>
    </source>
</evidence>
<dbReference type="EMBL" id="CP084167">
    <property type="protein sequence ID" value="UJG43208.1"/>
    <property type="molecule type" value="Genomic_DNA"/>
</dbReference>